<evidence type="ECO:0000256" key="10">
    <source>
        <dbReference type="PROSITE-ProRule" id="PRU00959"/>
    </source>
</evidence>
<evidence type="ECO:0000259" key="13">
    <source>
        <dbReference type="Pfam" id="PF25904"/>
    </source>
</evidence>
<reference evidence="14" key="1">
    <citation type="submission" date="2022-06" db="EMBL/GenBank/DDBJ databases">
        <title>Genome Sequence of Candolleomyces eurysporus.</title>
        <authorList>
            <person name="Buettner E."/>
        </authorList>
    </citation>
    <scope>NUCLEOTIDE SEQUENCE</scope>
    <source>
        <strain evidence="14">VTCC 930004</strain>
    </source>
</reference>
<dbReference type="GO" id="GO:0160102">
    <property type="term" value="F:tRNA (guanine(10)-N2)-methyltransferase activity"/>
    <property type="evidence" value="ECO:0007669"/>
    <property type="project" value="UniProtKB-EC"/>
</dbReference>
<accession>A0A9W8MB52</accession>
<dbReference type="InterPro" id="IPR059073">
    <property type="entry name" value="TRMT11_N"/>
</dbReference>
<evidence type="ECO:0000256" key="6">
    <source>
        <dbReference type="ARBA" id="ARBA00022691"/>
    </source>
</evidence>
<dbReference type="PANTHER" id="PTHR13370:SF3">
    <property type="entry name" value="TRNA (GUANINE(10)-N2)-METHYLTRANSFERASE HOMOLOG"/>
    <property type="match status" value="1"/>
</dbReference>
<dbReference type="InterPro" id="IPR029063">
    <property type="entry name" value="SAM-dependent_MTases_sf"/>
</dbReference>
<dbReference type="OrthoDB" id="296065at2759"/>
<keyword evidence="6 10" id="KW-0949">S-adenosyl-L-methionine</keyword>
<sequence length="473" mass="54075">MPSKYLFQFAQVHSEFRIPELESISELNGFTVRILDDPECNDPERPFMVLELESEEQARILARRCILVKSIYDYYGHGSSYDDLHEINKSNREKWAQYIPDTSFKFFVSAFNHKIPQKRQRDVIESFAYMGFLGEINMKNPDIMLSCFEEYDETYKRARERHEGDGGFRQVYFGRLLEESSARPLVSVFDVKKRKYYGNTSMEAEVSLLMANQTMASPGKLMYDPFMGTGSMAYPIAHFGALVFGSDIDGRQMRGKESVPGVRRAAKQYGVDSRILDLATFDITNHPWRCGGFFDAIITDPPYGVRAGAKRLGRRRELSERQKELCRQHRENPQSDDTPYIPPTKPYELSHLVSDLVLFARYLLRPGGRLVFFLPTVTDEYEEVDIYTMLCEGMEVIANSLQDFGSWGRRLITIKKTTTEDYPPPTFAPRDGSEGSGHVPAHKDFREKYFQGFKPPSSSSAVGDDPKPAGSSP</sequence>
<dbReference type="GO" id="GO:0000049">
    <property type="term" value="F:tRNA binding"/>
    <property type="evidence" value="ECO:0007669"/>
    <property type="project" value="UniProtKB-UniRule"/>
</dbReference>
<feature type="compositionally biased region" description="Basic and acidic residues" evidence="11">
    <location>
        <begin position="320"/>
        <end position="333"/>
    </location>
</feature>
<keyword evidence="3 10" id="KW-0820">tRNA-binding</keyword>
<evidence type="ECO:0000313" key="15">
    <source>
        <dbReference type="Proteomes" id="UP001140091"/>
    </source>
</evidence>
<dbReference type="EMBL" id="JANBPK010001506">
    <property type="protein sequence ID" value="KAJ2922209.1"/>
    <property type="molecule type" value="Genomic_DNA"/>
</dbReference>
<organism evidence="14 15">
    <name type="scientific">Candolleomyces eurysporus</name>
    <dbReference type="NCBI Taxonomy" id="2828524"/>
    <lineage>
        <taxon>Eukaryota</taxon>
        <taxon>Fungi</taxon>
        <taxon>Dikarya</taxon>
        <taxon>Basidiomycota</taxon>
        <taxon>Agaricomycotina</taxon>
        <taxon>Agaricomycetes</taxon>
        <taxon>Agaricomycetidae</taxon>
        <taxon>Agaricales</taxon>
        <taxon>Agaricineae</taxon>
        <taxon>Psathyrellaceae</taxon>
        <taxon>Candolleomyces</taxon>
    </lineage>
</organism>
<proteinExistence type="inferred from homology"/>
<evidence type="ECO:0000256" key="7">
    <source>
        <dbReference type="ARBA" id="ARBA00022694"/>
    </source>
</evidence>
<evidence type="ECO:0000256" key="1">
    <source>
        <dbReference type="ARBA" id="ARBA00004496"/>
    </source>
</evidence>
<dbReference type="GO" id="GO:0008033">
    <property type="term" value="P:tRNA processing"/>
    <property type="evidence" value="ECO:0007669"/>
    <property type="project" value="UniProtKB-UniRule"/>
</dbReference>
<comment type="subcellular location">
    <subcellularLocation>
        <location evidence="1">Cytoplasm</location>
    </subcellularLocation>
</comment>
<evidence type="ECO:0000256" key="9">
    <source>
        <dbReference type="ARBA" id="ARBA00066937"/>
    </source>
</evidence>
<gene>
    <name evidence="14" type="ORF">H1R20_g14893</name>
</gene>
<dbReference type="InterPro" id="IPR016691">
    <property type="entry name" value="TRMT11"/>
</dbReference>
<dbReference type="InterPro" id="IPR000241">
    <property type="entry name" value="RlmKL-like_Mtase"/>
</dbReference>
<feature type="domain" description="tRNA (guanine(10)-N(2))-methyltransferase TRMT11 N-terminal" evidence="13">
    <location>
        <begin position="4"/>
        <end position="181"/>
    </location>
</feature>
<feature type="region of interest" description="Disordered" evidence="11">
    <location>
        <begin position="418"/>
        <end position="473"/>
    </location>
</feature>
<keyword evidence="2" id="KW-0963">Cytoplasm</keyword>
<dbReference type="InterPro" id="IPR002052">
    <property type="entry name" value="DNA_methylase_N6_adenine_CS"/>
</dbReference>
<evidence type="ECO:0000256" key="2">
    <source>
        <dbReference type="ARBA" id="ARBA00022490"/>
    </source>
</evidence>
<name>A0A9W8MB52_9AGAR</name>
<evidence type="ECO:0000313" key="14">
    <source>
        <dbReference type="EMBL" id="KAJ2922209.1"/>
    </source>
</evidence>
<dbReference type="Gene3D" id="3.40.50.150">
    <property type="entry name" value="Vaccinia Virus protein VP39"/>
    <property type="match status" value="1"/>
</dbReference>
<dbReference type="PROSITE" id="PS51627">
    <property type="entry name" value="SAM_MT_TRM11"/>
    <property type="match status" value="1"/>
</dbReference>
<feature type="region of interest" description="Disordered" evidence="11">
    <location>
        <begin position="320"/>
        <end position="342"/>
    </location>
</feature>
<dbReference type="Pfam" id="PF25904">
    <property type="entry name" value="Tmrp11_N"/>
    <property type="match status" value="1"/>
</dbReference>
<dbReference type="SUPFAM" id="SSF53335">
    <property type="entry name" value="S-adenosyl-L-methionine-dependent methyltransferases"/>
    <property type="match status" value="1"/>
</dbReference>
<dbReference type="PANTHER" id="PTHR13370">
    <property type="entry name" value="RNA METHYLASE-RELATED"/>
    <property type="match status" value="1"/>
</dbReference>
<feature type="non-terminal residue" evidence="14">
    <location>
        <position position="1"/>
    </location>
</feature>
<protein>
    <recommendedName>
        <fullName evidence="9">tRNA (guanine(10)-N(2))-methyltransferase</fullName>
        <ecNumber evidence="9">2.1.1.214</ecNumber>
    </recommendedName>
</protein>
<dbReference type="AlphaFoldDB" id="A0A9W8MB52"/>
<evidence type="ECO:0000256" key="8">
    <source>
        <dbReference type="ARBA" id="ARBA00022884"/>
    </source>
</evidence>
<keyword evidence="7 10" id="KW-0819">tRNA processing</keyword>
<dbReference type="EC" id="2.1.1.214" evidence="9"/>
<dbReference type="GO" id="GO:0032259">
    <property type="term" value="P:methylation"/>
    <property type="evidence" value="ECO:0007669"/>
    <property type="project" value="UniProtKB-UniRule"/>
</dbReference>
<dbReference type="GO" id="GO:0005737">
    <property type="term" value="C:cytoplasm"/>
    <property type="evidence" value="ECO:0007669"/>
    <property type="project" value="UniProtKB-SubCell"/>
</dbReference>
<evidence type="ECO:0000256" key="4">
    <source>
        <dbReference type="ARBA" id="ARBA00022603"/>
    </source>
</evidence>
<keyword evidence="4 10" id="KW-0489">Methyltransferase</keyword>
<dbReference type="GO" id="GO:0043527">
    <property type="term" value="C:tRNA methyltransferase complex"/>
    <property type="evidence" value="ECO:0007669"/>
    <property type="project" value="UniProtKB-ARBA"/>
</dbReference>
<comment type="similarity">
    <text evidence="10">Belongs to the class I-like SAM-binding methyltransferase superfamily. TRM11 methyltransferase family.</text>
</comment>
<evidence type="ECO:0000256" key="11">
    <source>
        <dbReference type="SAM" id="MobiDB-lite"/>
    </source>
</evidence>
<dbReference type="Proteomes" id="UP001140091">
    <property type="component" value="Unassembled WGS sequence"/>
</dbReference>
<feature type="domain" description="Ribosomal RNA large subunit methyltransferase K/L-like methyltransferase" evidence="12">
    <location>
        <begin position="193"/>
        <end position="313"/>
    </location>
</feature>
<evidence type="ECO:0000259" key="12">
    <source>
        <dbReference type="Pfam" id="PF01170"/>
    </source>
</evidence>
<dbReference type="PIRSF" id="PIRSF017259">
    <property type="entry name" value="tRNA_mtfrase_TRM11"/>
    <property type="match status" value="1"/>
</dbReference>
<dbReference type="Pfam" id="PF01170">
    <property type="entry name" value="UPF0020"/>
    <property type="match status" value="1"/>
</dbReference>
<dbReference type="PROSITE" id="PS00092">
    <property type="entry name" value="N6_MTASE"/>
    <property type="match status" value="1"/>
</dbReference>
<keyword evidence="15" id="KW-1185">Reference proteome</keyword>
<evidence type="ECO:0000256" key="5">
    <source>
        <dbReference type="ARBA" id="ARBA00022679"/>
    </source>
</evidence>
<keyword evidence="5 10" id="KW-0808">Transferase</keyword>
<keyword evidence="8 10" id="KW-0694">RNA-binding</keyword>
<comment type="caution">
    <text evidence="14">The sequence shown here is derived from an EMBL/GenBank/DDBJ whole genome shotgun (WGS) entry which is preliminary data.</text>
</comment>
<evidence type="ECO:0000256" key="3">
    <source>
        <dbReference type="ARBA" id="ARBA00022555"/>
    </source>
</evidence>
<dbReference type="PRINTS" id="PR00507">
    <property type="entry name" value="N12N6MTFRASE"/>
</dbReference>